<sequence length="391" mass="44523">MSWTRPVDLVAQVGKAWDSGTLLALLAGGKSPFPMRLRLRGPTSADLVDRFDDVRVWVAELQALPHIRIETRQFRHRVRGNTTLPNEAWVDTLDDALALIDRRNEVATFDAQVQQTRDRQPSLLGWLHKWPLRALALGAYWPRLLDVVDWMQAHPRPGLYLRQVDIPGVHSKFIERHLGVLSELLDAVLPESAIDTAASGVGGFNRRYGFAAKPERVRFRVLDPALSLLPGVTGGDVTLDVGSFRALRCNLTRVFITENETNFLAFPAVTGSLVLFGAGYGFDTLDGNDWLRQGQLYYWGDIDTHGFAILDQLRARLPEVQGFLMDRATLMACEPFWGREEHQLTRDLPRLRDEEYSLYDDLRDQRIRDNLRLEQEFIGFDRVHRALEALC</sequence>
<evidence type="ECO:0000313" key="3">
    <source>
        <dbReference type="EMBL" id="PPU95156.1"/>
    </source>
</evidence>
<dbReference type="Pfam" id="PF09983">
    <property type="entry name" value="JetD_C"/>
    <property type="match status" value="1"/>
</dbReference>
<accession>A0A2S7EPX0</accession>
<dbReference type="InterPro" id="IPR014544">
    <property type="entry name" value="UCP028408"/>
</dbReference>
<proteinExistence type="predicted"/>
<organism evidence="3 4">
    <name type="scientific">Xanthomonas hyacinthi</name>
    <dbReference type="NCBI Taxonomy" id="56455"/>
    <lineage>
        <taxon>Bacteria</taxon>
        <taxon>Pseudomonadati</taxon>
        <taxon>Pseudomonadota</taxon>
        <taxon>Gammaproteobacteria</taxon>
        <taxon>Lysobacterales</taxon>
        <taxon>Lysobacteraceae</taxon>
        <taxon>Xanthomonas</taxon>
    </lineage>
</organism>
<dbReference type="InterPro" id="IPR024537">
    <property type="entry name" value="DUF3322"/>
</dbReference>
<dbReference type="RefSeq" id="WP_046977967.1">
    <property type="nucleotide sequence ID" value="NZ_CP043476.1"/>
</dbReference>
<reference evidence="4" key="1">
    <citation type="submission" date="2016-08" db="EMBL/GenBank/DDBJ databases">
        <authorList>
            <person name="Merda D."/>
            <person name="Briand M."/>
            <person name="Taghouti G."/>
            <person name="Carrere S."/>
            <person name="Gouzy J."/>
            <person name="Portier P."/>
            <person name="Jacques M.-A."/>
            <person name="Fischer-Le Saux M."/>
        </authorList>
    </citation>
    <scope>NUCLEOTIDE SEQUENCE [LARGE SCALE GENOMIC DNA]</scope>
    <source>
        <strain evidence="4">CFBP1156</strain>
    </source>
</reference>
<dbReference type="InterPro" id="IPR024534">
    <property type="entry name" value="JetD_C"/>
</dbReference>
<comment type="caution">
    <text evidence="3">The sequence shown here is derived from an EMBL/GenBank/DDBJ whole genome shotgun (WGS) entry which is preliminary data.</text>
</comment>
<name>A0A2S7EPX0_9XANT</name>
<feature type="domain" description="DUF3322" evidence="2">
    <location>
        <begin position="7"/>
        <end position="186"/>
    </location>
</feature>
<dbReference type="PIRSF" id="PIRSF028408">
    <property type="entry name" value="UCP028408"/>
    <property type="match status" value="1"/>
</dbReference>
<dbReference type="Proteomes" id="UP000238261">
    <property type="component" value="Unassembled WGS sequence"/>
</dbReference>
<evidence type="ECO:0008006" key="5">
    <source>
        <dbReference type="Google" id="ProtNLM"/>
    </source>
</evidence>
<dbReference type="EMBL" id="MDEG01000033">
    <property type="protein sequence ID" value="PPU95156.1"/>
    <property type="molecule type" value="Genomic_DNA"/>
</dbReference>
<feature type="domain" description="Wadjet protein JetD C-terminal" evidence="1">
    <location>
        <begin position="209"/>
        <end position="387"/>
    </location>
</feature>
<protein>
    <recommendedName>
        <fullName evidence="5">Wadjet protein JetD C-terminal domain-containing protein</fullName>
    </recommendedName>
</protein>
<dbReference type="OrthoDB" id="322908at2"/>
<dbReference type="AlphaFoldDB" id="A0A2S7EPX0"/>
<evidence type="ECO:0000259" key="2">
    <source>
        <dbReference type="Pfam" id="PF11795"/>
    </source>
</evidence>
<gene>
    <name evidence="3" type="ORF">XhyaCFBP1156_19675</name>
</gene>
<evidence type="ECO:0000313" key="4">
    <source>
        <dbReference type="Proteomes" id="UP000238261"/>
    </source>
</evidence>
<evidence type="ECO:0000259" key="1">
    <source>
        <dbReference type="Pfam" id="PF09983"/>
    </source>
</evidence>
<dbReference type="Pfam" id="PF11795">
    <property type="entry name" value="DUF3322"/>
    <property type="match status" value="1"/>
</dbReference>
<keyword evidence="4" id="KW-1185">Reference proteome</keyword>